<reference evidence="1 2" key="1">
    <citation type="submission" date="2017-05" db="EMBL/GenBank/DDBJ databases">
        <authorList>
            <person name="Varghese N."/>
            <person name="Submissions S."/>
        </authorList>
    </citation>
    <scope>NUCLEOTIDE SEQUENCE [LARGE SCALE GENOMIC DNA]</scope>
    <source>
        <strain evidence="1 2">DSM 27040</strain>
    </source>
</reference>
<accession>A0A521DMX1</accession>
<evidence type="ECO:0000313" key="1">
    <source>
        <dbReference type="EMBL" id="SMO72968.1"/>
    </source>
</evidence>
<proteinExistence type="predicted"/>
<sequence length="63" mass="6978">MRFTAGSNRKTMEVLPKMGCVTKNNTVLKLAISVELHRNPKINVTLRQKSLVVVGGQQVTVRS</sequence>
<name>A0A521DMX1_SACCC</name>
<dbReference type="AlphaFoldDB" id="A0A521DMX1"/>
<protein>
    <submittedName>
        <fullName evidence="1">Uncharacterized protein</fullName>
    </submittedName>
</protein>
<dbReference type="Proteomes" id="UP000319040">
    <property type="component" value="Unassembled WGS sequence"/>
</dbReference>
<dbReference type="EMBL" id="FXTB01000006">
    <property type="protein sequence ID" value="SMO72968.1"/>
    <property type="molecule type" value="Genomic_DNA"/>
</dbReference>
<organism evidence="1 2">
    <name type="scientific">Saccharicrinis carchari</name>
    <dbReference type="NCBI Taxonomy" id="1168039"/>
    <lineage>
        <taxon>Bacteria</taxon>
        <taxon>Pseudomonadati</taxon>
        <taxon>Bacteroidota</taxon>
        <taxon>Bacteroidia</taxon>
        <taxon>Marinilabiliales</taxon>
        <taxon>Marinilabiliaceae</taxon>
        <taxon>Saccharicrinis</taxon>
    </lineage>
</organism>
<keyword evidence="2" id="KW-1185">Reference proteome</keyword>
<evidence type="ECO:0000313" key="2">
    <source>
        <dbReference type="Proteomes" id="UP000319040"/>
    </source>
</evidence>
<gene>
    <name evidence="1" type="ORF">SAMN06265379_10635</name>
</gene>